<sequence length="47" mass="5519">MIGKILERGSFNHKNCLIAQPKLSMYKQIRIIDQTNQLMEVIECLKK</sequence>
<dbReference type="EMBL" id="FNIZ01000025">
    <property type="protein sequence ID" value="SDP63486.1"/>
    <property type="molecule type" value="Genomic_DNA"/>
</dbReference>
<reference evidence="2" key="1">
    <citation type="submission" date="2016-10" db="EMBL/GenBank/DDBJ databases">
        <authorList>
            <person name="Varghese N."/>
            <person name="Submissions S."/>
        </authorList>
    </citation>
    <scope>NUCLEOTIDE SEQUENCE [LARGE SCALE GENOMIC DNA]</scope>
    <source>
        <strain evidence="2">CGMCC 1.3703</strain>
    </source>
</reference>
<evidence type="ECO:0000313" key="2">
    <source>
        <dbReference type="Proteomes" id="UP000198860"/>
    </source>
</evidence>
<keyword evidence="2" id="KW-1185">Reference proteome</keyword>
<evidence type="ECO:0000313" key="1">
    <source>
        <dbReference type="EMBL" id="SDP63486.1"/>
    </source>
</evidence>
<gene>
    <name evidence="1" type="ORF">SAMN05421677_12523</name>
</gene>
<proteinExistence type="predicted"/>
<name>A0A1H0UCB1_HALAD</name>
<accession>A0A1H0UCB1</accession>
<dbReference type="AlphaFoldDB" id="A0A1H0UCB1"/>
<dbReference type="Proteomes" id="UP000198860">
    <property type="component" value="Unassembled WGS sequence"/>
</dbReference>
<organism evidence="1 2">
    <name type="scientific">Halobacillus aidingensis</name>
    <dbReference type="NCBI Taxonomy" id="240303"/>
    <lineage>
        <taxon>Bacteria</taxon>
        <taxon>Bacillati</taxon>
        <taxon>Bacillota</taxon>
        <taxon>Bacilli</taxon>
        <taxon>Bacillales</taxon>
        <taxon>Bacillaceae</taxon>
        <taxon>Halobacillus</taxon>
    </lineage>
</organism>
<protein>
    <submittedName>
        <fullName evidence="1">Uncharacterized protein</fullName>
    </submittedName>
</protein>